<dbReference type="InterPro" id="IPR058922">
    <property type="entry name" value="WHD_DRP"/>
</dbReference>
<dbReference type="InterPro" id="IPR027417">
    <property type="entry name" value="P-loop_NTPase"/>
</dbReference>
<dbReference type="SUPFAM" id="SSF52058">
    <property type="entry name" value="L domain-like"/>
    <property type="match status" value="1"/>
</dbReference>
<evidence type="ECO:0000259" key="10">
    <source>
        <dbReference type="Pfam" id="PF23598"/>
    </source>
</evidence>
<dbReference type="InterPro" id="IPR036388">
    <property type="entry name" value="WH-like_DNA-bd_sf"/>
</dbReference>
<dbReference type="InterPro" id="IPR042197">
    <property type="entry name" value="Apaf_helical"/>
</dbReference>
<dbReference type="InterPro" id="IPR032675">
    <property type="entry name" value="LRR_dom_sf"/>
</dbReference>
<dbReference type="InterPro" id="IPR041118">
    <property type="entry name" value="Rx_N"/>
</dbReference>
<dbReference type="Pfam" id="PF00931">
    <property type="entry name" value="NB-ARC"/>
    <property type="match status" value="1"/>
</dbReference>
<evidence type="ECO:0000256" key="5">
    <source>
        <dbReference type="ARBA" id="ARBA00023054"/>
    </source>
</evidence>
<evidence type="ECO:0008006" key="13">
    <source>
        <dbReference type="Google" id="ProtNLM"/>
    </source>
</evidence>
<dbReference type="Gene3D" id="1.10.8.430">
    <property type="entry name" value="Helical domain of apoptotic protease-activating factors"/>
    <property type="match status" value="1"/>
</dbReference>
<dbReference type="Pfam" id="PF23559">
    <property type="entry name" value="WHD_DRP"/>
    <property type="match status" value="1"/>
</dbReference>
<evidence type="ECO:0000256" key="4">
    <source>
        <dbReference type="ARBA" id="ARBA00022840"/>
    </source>
</evidence>
<evidence type="ECO:0000313" key="12">
    <source>
        <dbReference type="Proteomes" id="UP000029121"/>
    </source>
</evidence>
<keyword evidence="4" id="KW-0067">ATP-binding</keyword>
<dbReference type="GO" id="GO:0043531">
    <property type="term" value="F:ADP binding"/>
    <property type="evidence" value="ECO:0007669"/>
    <property type="project" value="InterPro"/>
</dbReference>
<dbReference type="GO" id="GO:0051707">
    <property type="term" value="P:response to other organism"/>
    <property type="evidence" value="ECO:0007669"/>
    <property type="project" value="UniProtKB-ARBA"/>
</dbReference>
<dbReference type="EMBL" id="KB870806">
    <property type="protein sequence ID" value="EOA33601.1"/>
    <property type="molecule type" value="Genomic_DNA"/>
</dbReference>
<dbReference type="Gene3D" id="1.10.10.10">
    <property type="entry name" value="Winged helix-like DNA-binding domain superfamily/Winged helix DNA-binding domain"/>
    <property type="match status" value="1"/>
</dbReference>
<sequence length="911" mass="104422">MAEGVVLFGVQKLWELLSRENERLKGVHEQVLELQRQLGRLQSLLNDADAKKHESKRVRNFLEDVKDIVYDAEDIIESFLLSEEREKEKGIKKSLRRLACFLVDRHKFDSGIKGVTLRISDVIGEMQSVGILKIIDGGRVLSTQDRQREIRQTFPNNSESDLVGVEQSVEELVGCLVVSNNIQMVSISGMGGIGKTTLTRQVFHHDMVRHHFEGFTWVCVSKDFTQKHVWQRILHDLSQPDADIFQIDEHTLQGKLFKLLETGKNLIVLDDVWKVEDWDRIKAVFPQHGGSKILLTSRNEGVGLHADPTCFFFRLRSLTHEQSWTLCRRIAFSKRDKTEFRIDEEMEAMGKKMVTYCGGLPLAVKVLGGLLATKHTIPGWKSVYDDIGSYIVGGSSSLDDNNLSSVYRVLSLSYEDLPMCLKHCFLSLASFPENYRINVETLFNYWAAEGILTLYYDGTTIRDSAEGYLEELVRRNMVIAERNYATSRFDYCHMHDIMREVCLSKAEEENFLQIIKTSTSTSTFNAQSPNRSRRLALHSGDAFQMLGHKYNPKVRSLLFFGIQEEICIRSSAMCFGSLPLLRVLDLSRVKFEGGKLPSSIGELAHLRFLSLNKAEISHLPTSLGNLKLLLYLNLFVDVRKSVHVPNVLKGMKELRYLFLPYTMPDSTMVELYDLVNLETLWCFSPDHTCVTDLLCMKRLRNLAVSYHGGCKFETLTSTLSQLKDLQHLCLYDIKNSTRVADGKDFIQDFVYLKVLALGMRMARLPDQHRFPPHFAHIILQFCYMEEDPMPILEKLLHLKWVELSCNAFSGKRMVCSKGGFPQLRALKLDEQEELEEWIVEEGSMPCLHSLSLIGCKMLKEIPGGLKYITSLKELSIKSMKRSWKEKLSEGGEDYYKVQHIPRIQFTKCDEE</sequence>
<keyword evidence="3" id="KW-0611">Plant defense</keyword>
<dbReference type="GO" id="GO:0006952">
    <property type="term" value="P:defense response"/>
    <property type="evidence" value="ECO:0007669"/>
    <property type="project" value="UniProtKB-KW"/>
</dbReference>
<dbReference type="InterPro" id="IPR002182">
    <property type="entry name" value="NB-ARC"/>
</dbReference>
<evidence type="ECO:0000259" key="7">
    <source>
        <dbReference type="Pfam" id="PF00931"/>
    </source>
</evidence>
<dbReference type="OrthoDB" id="1065927at2759"/>
<dbReference type="SUPFAM" id="SSF52540">
    <property type="entry name" value="P-loop containing nucleoside triphosphate hydrolases"/>
    <property type="match status" value="1"/>
</dbReference>
<dbReference type="Gene3D" id="1.20.5.4130">
    <property type="match status" value="1"/>
</dbReference>
<evidence type="ECO:0000256" key="3">
    <source>
        <dbReference type="ARBA" id="ARBA00022821"/>
    </source>
</evidence>
<dbReference type="eggNOG" id="KOG4658">
    <property type="taxonomic scope" value="Eukaryota"/>
</dbReference>
<evidence type="ECO:0000259" key="9">
    <source>
        <dbReference type="Pfam" id="PF23559"/>
    </source>
</evidence>
<name>R0GDB7_9BRAS</name>
<feature type="domain" description="Disease resistance protein winged helix" evidence="9">
    <location>
        <begin position="431"/>
        <end position="501"/>
    </location>
</feature>
<proteinExistence type="predicted"/>
<dbReference type="Gene3D" id="3.80.10.10">
    <property type="entry name" value="Ribonuclease Inhibitor"/>
    <property type="match status" value="1"/>
</dbReference>
<dbReference type="PANTHER" id="PTHR36766:SF40">
    <property type="entry name" value="DISEASE RESISTANCE PROTEIN RGA3"/>
    <property type="match status" value="1"/>
</dbReference>
<dbReference type="GO" id="GO:0005524">
    <property type="term" value="F:ATP binding"/>
    <property type="evidence" value="ECO:0007669"/>
    <property type="project" value="UniProtKB-KW"/>
</dbReference>
<evidence type="ECO:0000256" key="6">
    <source>
        <dbReference type="SAM" id="Coils"/>
    </source>
</evidence>
<dbReference type="InterPro" id="IPR055414">
    <property type="entry name" value="LRR_R13L4/SHOC2-like"/>
</dbReference>
<dbReference type="Pfam" id="PF23598">
    <property type="entry name" value="LRR_14"/>
    <property type="match status" value="1"/>
</dbReference>
<dbReference type="Pfam" id="PF18052">
    <property type="entry name" value="Rx_N"/>
    <property type="match status" value="1"/>
</dbReference>
<dbReference type="Proteomes" id="UP000029121">
    <property type="component" value="Unassembled WGS sequence"/>
</dbReference>
<feature type="domain" description="Disease resistance R13L4/SHOC-2-like LRR" evidence="10">
    <location>
        <begin position="553"/>
        <end position="881"/>
    </location>
</feature>
<dbReference type="PRINTS" id="PR00364">
    <property type="entry name" value="DISEASERSIST"/>
</dbReference>
<keyword evidence="5 6" id="KW-0175">Coiled coil</keyword>
<evidence type="ECO:0000256" key="1">
    <source>
        <dbReference type="ARBA" id="ARBA00022737"/>
    </source>
</evidence>
<dbReference type="InterPro" id="IPR038005">
    <property type="entry name" value="RX-like_CC"/>
</dbReference>
<dbReference type="Gene3D" id="3.40.50.300">
    <property type="entry name" value="P-loop containing nucleotide triphosphate hydrolases"/>
    <property type="match status" value="1"/>
</dbReference>
<protein>
    <recommendedName>
        <fullName evidence="13">NB-ARC domain-containing protein</fullName>
    </recommendedName>
</protein>
<dbReference type="FunFam" id="1.20.5.4130:FF:000002">
    <property type="entry name" value="Disease resistance protein RPP8"/>
    <property type="match status" value="1"/>
</dbReference>
<evidence type="ECO:0000313" key="11">
    <source>
        <dbReference type="EMBL" id="EOA33601.1"/>
    </source>
</evidence>
<dbReference type="FunFam" id="3.40.50.300:FF:001091">
    <property type="entry name" value="Probable disease resistance protein At1g61300"/>
    <property type="match status" value="1"/>
</dbReference>
<keyword evidence="12" id="KW-1185">Reference proteome</keyword>
<feature type="coiled-coil region" evidence="6">
    <location>
        <begin position="17"/>
        <end position="51"/>
    </location>
</feature>
<evidence type="ECO:0000256" key="2">
    <source>
        <dbReference type="ARBA" id="ARBA00022741"/>
    </source>
</evidence>
<evidence type="ECO:0000259" key="8">
    <source>
        <dbReference type="Pfam" id="PF18052"/>
    </source>
</evidence>
<keyword evidence="2" id="KW-0547">Nucleotide-binding</keyword>
<reference evidence="12" key="1">
    <citation type="journal article" date="2013" name="Nat. Genet.">
        <title>The Capsella rubella genome and the genomic consequences of rapid mating system evolution.</title>
        <authorList>
            <person name="Slotte T."/>
            <person name="Hazzouri K.M."/>
            <person name="Agren J.A."/>
            <person name="Koenig D."/>
            <person name="Maumus F."/>
            <person name="Guo Y.L."/>
            <person name="Steige K."/>
            <person name="Platts A.E."/>
            <person name="Escobar J.S."/>
            <person name="Newman L.K."/>
            <person name="Wang W."/>
            <person name="Mandakova T."/>
            <person name="Vello E."/>
            <person name="Smith L.M."/>
            <person name="Henz S.R."/>
            <person name="Steffen J."/>
            <person name="Takuno S."/>
            <person name="Brandvain Y."/>
            <person name="Coop G."/>
            <person name="Andolfatto P."/>
            <person name="Hu T.T."/>
            <person name="Blanchette M."/>
            <person name="Clark R.M."/>
            <person name="Quesneville H."/>
            <person name="Nordborg M."/>
            <person name="Gaut B.S."/>
            <person name="Lysak M.A."/>
            <person name="Jenkins J."/>
            <person name="Grimwood J."/>
            <person name="Chapman J."/>
            <person name="Prochnik S."/>
            <person name="Shu S."/>
            <person name="Rokhsar D."/>
            <person name="Schmutz J."/>
            <person name="Weigel D."/>
            <person name="Wright S.I."/>
        </authorList>
    </citation>
    <scope>NUCLEOTIDE SEQUENCE [LARGE SCALE GENOMIC DNA]</scope>
    <source>
        <strain evidence="12">cv. Monte Gargano</strain>
    </source>
</reference>
<accession>R0GDB7</accession>
<dbReference type="AlphaFoldDB" id="R0GDB7"/>
<dbReference type="CDD" id="cd14798">
    <property type="entry name" value="RX-CC_like"/>
    <property type="match status" value="1"/>
</dbReference>
<dbReference type="FunFam" id="1.10.8.430:FF:000003">
    <property type="entry name" value="Probable disease resistance protein At5g66910"/>
    <property type="match status" value="1"/>
</dbReference>
<keyword evidence="1" id="KW-0677">Repeat</keyword>
<dbReference type="PANTHER" id="PTHR36766">
    <property type="entry name" value="PLANT BROAD-SPECTRUM MILDEW RESISTANCE PROTEIN RPW8"/>
    <property type="match status" value="1"/>
</dbReference>
<dbReference type="KEGG" id="crb:17894939"/>
<gene>
    <name evidence="11" type="ORF">CARUB_v10019753mg</name>
</gene>
<organism evidence="11 12">
    <name type="scientific">Capsella rubella</name>
    <dbReference type="NCBI Taxonomy" id="81985"/>
    <lineage>
        <taxon>Eukaryota</taxon>
        <taxon>Viridiplantae</taxon>
        <taxon>Streptophyta</taxon>
        <taxon>Embryophyta</taxon>
        <taxon>Tracheophyta</taxon>
        <taxon>Spermatophyta</taxon>
        <taxon>Magnoliopsida</taxon>
        <taxon>eudicotyledons</taxon>
        <taxon>Gunneridae</taxon>
        <taxon>Pentapetalae</taxon>
        <taxon>rosids</taxon>
        <taxon>malvids</taxon>
        <taxon>Brassicales</taxon>
        <taxon>Brassicaceae</taxon>
        <taxon>Camelineae</taxon>
        <taxon>Capsella</taxon>
    </lineage>
</organism>
<feature type="domain" description="NB-ARC" evidence="7">
    <location>
        <begin position="166"/>
        <end position="336"/>
    </location>
</feature>
<feature type="domain" description="Disease resistance N-terminal" evidence="8">
    <location>
        <begin position="6"/>
        <end position="93"/>
    </location>
</feature>
<dbReference type="FunFam" id="1.10.10.10:FF:000322">
    <property type="entry name" value="Probable disease resistance protein At1g63360"/>
    <property type="match status" value="1"/>
</dbReference>